<feature type="transmembrane region" description="Helical" evidence="9">
    <location>
        <begin position="208"/>
        <end position="226"/>
    </location>
</feature>
<dbReference type="GO" id="GO:0018279">
    <property type="term" value="P:protein N-linked glycosylation via asparagine"/>
    <property type="evidence" value="ECO:0007669"/>
    <property type="project" value="TreeGrafter"/>
</dbReference>
<feature type="transmembrane region" description="Helical" evidence="9">
    <location>
        <begin position="289"/>
        <end position="310"/>
    </location>
</feature>
<evidence type="ECO:0000313" key="11">
    <source>
        <dbReference type="EMBL" id="QDS71553.1"/>
    </source>
</evidence>
<evidence type="ECO:0000256" key="9">
    <source>
        <dbReference type="SAM" id="Phobius"/>
    </source>
</evidence>
<accession>A0A517L7G1</accession>
<feature type="transmembrane region" description="Helical" evidence="9">
    <location>
        <begin position="260"/>
        <end position="277"/>
    </location>
</feature>
<dbReference type="InterPro" id="IPR036249">
    <property type="entry name" value="Thioredoxin-like_sf"/>
</dbReference>
<dbReference type="GO" id="GO:0008250">
    <property type="term" value="C:oligosaccharyltransferase complex"/>
    <property type="evidence" value="ECO:0007669"/>
    <property type="project" value="TreeGrafter"/>
</dbReference>
<name>A0A517L7G1_9PEZI</name>
<keyword evidence="7 9" id="KW-1133">Transmembrane helix</keyword>
<comment type="similarity">
    <text evidence="3">Belongs to the OST3/OST6 family.</text>
</comment>
<keyword evidence="5 10" id="KW-0732">Signal</keyword>
<evidence type="ECO:0000256" key="7">
    <source>
        <dbReference type="ARBA" id="ARBA00022989"/>
    </source>
</evidence>
<evidence type="ECO:0000256" key="3">
    <source>
        <dbReference type="ARBA" id="ARBA00009561"/>
    </source>
</evidence>
<feature type="transmembrane region" description="Helical" evidence="9">
    <location>
        <begin position="175"/>
        <end position="196"/>
    </location>
</feature>
<sequence>MRLSQLLSALLLPLASLAAKKPTDPFERAFAKTYPIKLDDDKFNELTKAPRDYATVVLLTALEPRYGCAACQMFHPEWQLLAQSWKKGDKSGSTRTVFATLDFADGKRTFQSLQLQHAPVLLVYHPTSGPNAKADTQPSRFDFSVGMQTADSIHAWISRTLPEGKKPPVSRPFNYVKVGAISTAILGFVSFLAVAAPYVAPLIQNRNLWAAISLIAVLLFTSGHMFNHIRKVPYVSGNGKGGISYFAGGFQNQYGLETQIIAAVYGVLSFAAITLAIKVPRIADAKTQGVAVMAWSAIIFLMYSFLLSTFRFKNGGYPFYLPPF</sequence>
<dbReference type="EMBL" id="CP042190">
    <property type="protein sequence ID" value="QDS71553.1"/>
    <property type="molecule type" value="Genomic_DNA"/>
</dbReference>
<dbReference type="FunFam" id="3.40.30.10:FF:000302">
    <property type="entry name" value="Oligosaccharyl transferase subunit (Gamma), putative"/>
    <property type="match status" value="1"/>
</dbReference>
<dbReference type="AlphaFoldDB" id="A0A517L7G1"/>
<gene>
    <name evidence="11" type="ORF">FKW77_005637</name>
</gene>
<feature type="chain" id="PRO_5021934461" description="Oligosaccharyl transferase subunit ost3/OST6" evidence="10">
    <location>
        <begin position="19"/>
        <end position="324"/>
    </location>
</feature>
<evidence type="ECO:0000256" key="6">
    <source>
        <dbReference type="ARBA" id="ARBA00022824"/>
    </source>
</evidence>
<dbReference type="SUPFAM" id="SSF52833">
    <property type="entry name" value="Thioredoxin-like"/>
    <property type="match status" value="1"/>
</dbReference>
<comment type="function">
    <text evidence="1">Subunit of the oligosaccharyl transferase (OST) complex that catalyzes the initial transfer of a defined glycan (Glc(3)Man(9)GlcNAc(2) in eukaryotes) from the lipid carrier dolichol-pyrophosphate to an asparagine residue within an Asn-X-Ser/Thr consensus motif in nascent polypeptide chains, the first step in protein N-glycosylation. N-glycosylation occurs cotranslationally and the complex associates with the Sec61 complex at the channel-forming translocon complex that mediates protein translocation across the endoplasmic reticulum (ER). All subunits are required for a maximal enzyme activity.</text>
</comment>
<keyword evidence="4 9" id="KW-0812">Transmembrane</keyword>
<dbReference type="Proteomes" id="UP000316270">
    <property type="component" value="Chromosome 6"/>
</dbReference>
<dbReference type="PANTHER" id="PTHR12692">
    <property type="entry name" value="DOLICHYL-DIPHOSPHOOLIGOSACCHARIDE--PROTEIN GLYCOSYLTRANSFERASE-RELATED"/>
    <property type="match status" value="1"/>
</dbReference>
<keyword evidence="12" id="KW-1185">Reference proteome</keyword>
<dbReference type="OrthoDB" id="67566at2759"/>
<evidence type="ECO:0008006" key="13">
    <source>
        <dbReference type="Google" id="ProtNLM"/>
    </source>
</evidence>
<organism evidence="11 12">
    <name type="scientific">Venturia effusa</name>
    <dbReference type="NCBI Taxonomy" id="50376"/>
    <lineage>
        <taxon>Eukaryota</taxon>
        <taxon>Fungi</taxon>
        <taxon>Dikarya</taxon>
        <taxon>Ascomycota</taxon>
        <taxon>Pezizomycotina</taxon>
        <taxon>Dothideomycetes</taxon>
        <taxon>Pleosporomycetidae</taxon>
        <taxon>Venturiales</taxon>
        <taxon>Venturiaceae</taxon>
        <taxon>Venturia</taxon>
    </lineage>
</organism>
<keyword evidence="8 9" id="KW-0472">Membrane</keyword>
<dbReference type="InterPro" id="IPR021149">
    <property type="entry name" value="OligosaccharylTrfase_OST3/OST6"/>
</dbReference>
<dbReference type="STRING" id="50376.A0A517L7G1"/>
<keyword evidence="6" id="KW-0256">Endoplasmic reticulum</keyword>
<dbReference type="PANTHER" id="PTHR12692:SF0">
    <property type="entry name" value="GH11935P"/>
    <property type="match status" value="1"/>
</dbReference>
<evidence type="ECO:0000256" key="8">
    <source>
        <dbReference type="ARBA" id="ARBA00023136"/>
    </source>
</evidence>
<feature type="signal peptide" evidence="10">
    <location>
        <begin position="1"/>
        <end position="18"/>
    </location>
</feature>
<evidence type="ECO:0000256" key="5">
    <source>
        <dbReference type="ARBA" id="ARBA00022729"/>
    </source>
</evidence>
<proteinExistence type="inferred from homology"/>
<reference evidence="11 12" key="1">
    <citation type="submission" date="2019-07" db="EMBL/GenBank/DDBJ databases">
        <title>Finished genome of Venturia effusa.</title>
        <authorList>
            <person name="Young C.A."/>
            <person name="Cox M.P."/>
            <person name="Ganley A.R.D."/>
            <person name="David W.J."/>
        </authorList>
    </citation>
    <scope>NUCLEOTIDE SEQUENCE [LARGE SCALE GENOMIC DNA]</scope>
    <source>
        <strain evidence="12">albino</strain>
    </source>
</reference>
<evidence type="ECO:0000256" key="10">
    <source>
        <dbReference type="SAM" id="SignalP"/>
    </source>
</evidence>
<comment type="subcellular location">
    <subcellularLocation>
        <location evidence="2">Endoplasmic reticulum membrane</location>
        <topology evidence="2">Multi-pass membrane protein</topology>
    </subcellularLocation>
</comment>
<evidence type="ECO:0000256" key="4">
    <source>
        <dbReference type="ARBA" id="ARBA00022692"/>
    </source>
</evidence>
<evidence type="ECO:0000256" key="1">
    <source>
        <dbReference type="ARBA" id="ARBA00002791"/>
    </source>
</evidence>
<dbReference type="Pfam" id="PF04756">
    <property type="entry name" value="OST3_OST6"/>
    <property type="match status" value="1"/>
</dbReference>
<protein>
    <recommendedName>
        <fullName evidence="13">Oligosaccharyl transferase subunit ost3/OST6</fullName>
    </recommendedName>
</protein>
<evidence type="ECO:0000313" key="12">
    <source>
        <dbReference type="Proteomes" id="UP000316270"/>
    </source>
</evidence>
<evidence type="ECO:0000256" key="2">
    <source>
        <dbReference type="ARBA" id="ARBA00004477"/>
    </source>
</evidence>
<dbReference type="Gene3D" id="3.40.30.10">
    <property type="entry name" value="Glutaredoxin"/>
    <property type="match status" value="1"/>
</dbReference>